<evidence type="ECO:0000313" key="2">
    <source>
        <dbReference type="EMBL" id="CBW25091.1"/>
    </source>
</evidence>
<feature type="domain" description="RecX first three-helical" evidence="1">
    <location>
        <begin position="12"/>
        <end position="49"/>
    </location>
</feature>
<dbReference type="RefSeq" id="WP_014242880.1">
    <property type="nucleotide sequence ID" value="NC_016620.1"/>
</dbReference>
<gene>
    <name evidence="2" type="ordered locus">BMS_0154</name>
</gene>
<dbReference type="InterPro" id="IPR053926">
    <property type="entry name" value="RecX_HTH_1st"/>
</dbReference>
<accession>E1X2P6</accession>
<dbReference type="EMBL" id="FQ312005">
    <property type="protein sequence ID" value="CBW25091.1"/>
    <property type="molecule type" value="Genomic_DNA"/>
</dbReference>
<dbReference type="Gene3D" id="1.10.10.10">
    <property type="entry name" value="Winged helix-like DNA-binding domain superfamily/Winged helix DNA-binding domain"/>
    <property type="match status" value="1"/>
</dbReference>
<sequence length="164" mass="19207">MTQLQESSTKNAYLYIIKLLTKRDYSKYKLANKLKTRGFSSNHIEEAIQEVEDKGYLRENEYAMSKAKSLMLKNNHPNLIISKLSEENLFVSTQELAELFQEYRQTTRVQIETIIEKKLRTTKLTPDLDFFSPSIQKIIRHCLSKGHDLDEVKETFSNIKNLSQ</sequence>
<reference evidence="3" key="1">
    <citation type="journal article" date="2013" name="ISME J.">
        <title>A small predatory core genome in the divergent marine Bacteriovorax marinus SJ and the terrestrial Bdellovibrio bacteriovorus.</title>
        <authorList>
            <person name="Crossman L.C."/>
            <person name="Chen H."/>
            <person name="Cerdeno-Tarraga A.M."/>
            <person name="Brooks K."/>
            <person name="Quail M.A."/>
            <person name="Pineiro S.A."/>
            <person name="Hobley L."/>
            <person name="Sockett R.E."/>
            <person name="Bentley S.D."/>
            <person name="Parkhill J."/>
            <person name="Williams H.N."/>
            <person name="Stine O.C."/>
        </authorList>
    </citation>
    <scope>NUCLEOTIDE SEQUENCE [LARGE SCALE GENOMIC DNA]</scope>
    <source>
        <strain evidence="3">ATCC BAA-682 / DSM 15412 / SJ</strain>
    </source>
</reference>
<dbReference type="KEGG" id="bmx:BMS_0154"/>
<dbReference type="InterPro" id="IPR036388">
    <property type="entry name" value="WH-like_DNA-bd_sf"/>
</dbReference>
<dbReference type="eggNOG" id="COG2137">
    <property type="taxonomic scope" value="Bacteria"/>
</dbReference>
<dbReference type="HOGENOM" id="CLU_1616710_0_0_7"/>
<evidence type="ECO:0000259" key="1">
    <source>
        <dbReference type="Pfam" id="PF21982"/>
    </source>
</evidence>
<dbReference type="PATRIC" id="fig|862908.3.peg.149"/>
<name>E1X2P6_HALMS</name>
<protein>
    <submittedName>
        <fullName evidence="2">Regulatory protein</fullName>
    </submittedName>
</protein>
<organism evidence="2 3">
    <name type="scientific">Halobacteriovorax marinus (strain ATCC BAA-682 / DSM 15412 / SJ)</name>
    <name type="common">Bacteriovorax marinus</name>
    <dbReference type="NCBI Taxonomy" id="862908"/>
    <lineage>
        <taxon>Bacteria</taxon>
        <taxon>Pseudomonadati</taxon>
        <taxon>Bdellovibrionota</taxon>
        <taxon>Bacteriovoracia</taxon>
        <taxon>Bacteriovoracales</taxon>
        <taxon>Halobacteriovoraceae</taxon>
        <taxon>Halobacteriovorax</taxon>
    </lineage>
</organism>
<proteinExistence type="predicted"/>
<dbReference type="Pfam" id="PF21982">
    <property type="entry name" value="RecX_HTH1"/>
    <property type="match status" value="1"/>
</dbReference>
<evidence type="ECO:0000313" key="3">
    <source>
        <dbReference type="Proteomes" id="UP000008963"/>
    </source>
</evidence>
<keyword evidence="3" id="KW-1185">Reference proteome</keyword>
<dbReference type="OrthoDB" id="5421057at2"/>
<dbReference type="Proteomes" id="UP000008963">
    <property type="component" value="Chromosome"/>
</dbReference>
<dbReference type="AlphaFoldDB" id="E1X2P6"/>
<dbReference type="STRING" id="862908.BMS_0154"/>